<feature type="non-terminal residue" evidence="2">
    <location>
        <position position="238"/>
    </location>
</feature>
<accession>A0A382ZMP3</accession>
<sequence>MRATSRKTGFTLPEVITSVAIFSMVILMVYSCWATVLRATESSSFAAENAQRERMAMKAIEEALDGASWYEARLEDPLELDTDIKFSRLKIISRVPPGFWGESALAKYPVRRIEFVTEPTDSDASQLVMLQRPLLTDMDSEQVHRTVLLPKVAEFNIEVQSARPKNPDQWEPVWGLTNSAPGGLPSRARVSLGAVEDFPRRKTFPVLASMASHPGEAPAIGNVTNLGGIAFGHRGFDS</sequence>
<organism evidence="2">
    <name type="scientific">marine metagenome</name>
    <dbReference type="NCBI Taxonomy" id="408172"/>
    <lineage>
        <taxon>unclassified sequences</taxon>
        <taxon>metagenomes</taxon>
        <taxon>ecological metagenomes</taxon>
    </lineage>
</organism>
<evidence type="ECO:0000256" key="1">
    <source>
        <dbReference type="SAM" id="Phobius"/>
    </source>
</evidence>
<dbReference type="PROSITE" id="PS00409">
    <property type="entry name" value="PROKAR_NTER_METHYL"/>
    <property type="match status" value="1"/>
</dbReference>
<dbReference type="EMBL" id="UINC01184647">
    <property type="protein sequence ID" value="SVD95958.1"/>
    <property type="molecule type" value="Genomic_DNA"/>
</dbReference>
<keyword evidence="1" id="KW-0472">Membrane</keyword>
<dbReference type="NCBIfam" id="TIGR02532">
    <property type="entry name" value="IV_pilin_GFxxxE"/>
    <property type="match status" value="1"/>
</dbReference>
<keyword evidence="1" id="KW-1133">Transmembrane helix</keyword>
<dbReference type="Pfam" id="PF07963">
    <property type="entry name" value="N_methyl"/>
    <property type="match status" value="1"/>
</dbReference>
<keyword evidence="1" id="KW-0812">Transmembrane</keyword>
<dbReference type="AlphaFoldDB" id="A0A382ZMP3"/>
<protein>
    <submittedName>
        <fullName evidence="2">Uncharacterized protein</fullName>
    </submittedName>
</protein>
<feature type="transmembrane region" description="Helical" evidence="1">
    <location>
        <begin position="12"/>
        <end position="36"/>
    </location>
</feature>
<dbReference type="InterPro" id="IPR012902">
    <property type="entry name" value="N_methyl_site"/>
</dbReference>
<proteinExistence type="predicted"/>
<dbReference type="PROSITE" id="PS51257">
    <property type="entry name" value="PROKAR_LIPOPROTEIN"/>
    <property type="match status" value="1"/>
</dbReference>
<gene>
    <name evidence="2" type="ORF">METZ01_LOCUS448812</name>
</gene>
<name>A0A382ZMP3_9ZZZZ</name>
<evidence type="ECO:0000313" key="2">
    <source>
        <dbReference type="EMBL" id="SVD95958.1"/>
    </source>
</evidence>
<reference evidence="2" key="1">
    <citation type="submission" date="2018-05" db="EMBL/GenBank/DDBJ databases">
        <authorList>
            <person name="Lanie J.A."/>
            <person name="Ng W.-L."/>
            <person name="Kazmierczak K.M."/>
            <person name="Andrzejewski T.M."/>
            <person name="Davidsen T.M."/>
            <person name="Wayne K.J."/>
            <person name="Tettelin H."/>
            <person name="Glass J.I."/>
            <person name="Rusch D."/>
            <person name="Podicherti R."/>
            <person name="Tsui H.-C.T."/>
            <person name="Winkler M.E."/>
        </authorList>
    </citation>
    <scope>NUCLEOTIDE SEQUENCE</scope>
</reference>